<dbReference type="PANTHER" id="PTHR12835:SF5">
    <property type="entry name" value="BIOTIN--PROTEIN LIGASE"/>
    <property type="match status" value="1"/>
</dbReference>
<keyword evidence="6" id="KW-1185">Reference proteome</keyword>
<evidence type="ECO:0000256" key="2">
    <source>
        <dbReference type="ARBA" id="ARBA00023267"/>
    </source>
</evidence>
<dbReference type="InterPro" id="IPR004408">
    <property type="entry name" value="Biotin_CoA_COase_ligase"/>
</dbReference>
<dbReference type="GeneID" id="35867525"/>
<feature type="domain" description="BPL/LPL catalytic" evidence="4">
    <location>
        <begin position="1"/>
        <end position="171"/>
    </location>
</feature>
<dbReference type="Proteomes" id="UP000235122">
    <property type="component" value="Unassembled WGS sequence"/>
</dbReference>
<protein>
    <recommendedName>
        <fullName evidence="3">biotin--[biotin carboxyl-carrier protein] ligase</fullName>
        <ecNumber evidence="3">6.3.4.15</ecNumber>
    </recommendedName>
</protein>
<dbReference type="RefSeq" id="WP_024331210.1">
    <property type="nucleotide sequence ID" value="NZ_JASOXK010000003.1"/>
</dbReference>
<dbReference type="CDD" id="cd16442">
    <property type="entry name" value="BPL"/>
    <property type="match status" value="1"/>
</dbReference>
<dbReference type="SUPFAM" id="SSF55681">
    <property type="entry name" value="Class II aaRS and biotin synthetases"/>
    <property type="match status" value="1"/>
</dbReference>
<dbReference type="InterPro" id="IPR004143">
    <property type="entry name" value="BPL_LPL_catalytic"/>
</dbReference>
<organism evidence="5 6">
    <name type="scientific">Winkia neuii</name>
    <dbReference type="NCBI Taxonomy" id="33007"/>
    <lineage>
        <taxon>Bacteria</taxon>
        <taxon>Bacillati</taxon>
        <taxon>Actinomycetota</taxon>
        <taxon>Actinomycetes</taxon>
        <taxon>Actinomycetales</taxon>
        <taxon>Actinomycetaceae</taxon>
        <taxon>Winkia</taxon>
    </lineage>
</organism>
<dbReference type="Pfam" id="PF02237">
    <property type="entry name" value="BPL_C"/>
    <property type="match status" value="1"/>
</dbReference>
<dbReference type="InterPro" id="IPR045864">
    <property type="entry name" value="aa-tRNA-synth_II/BPL/LPL"/>
</dbReference>
<evidence type="ECO:0000256" key="3">
    <source>
        <dbReference type="ARBA" id="ARBA00024227"/>
    </source>
</evidence>
<dbReference type="EMBL" id="PKKO01000004">
    <property type="protein sequence ID" value="PKY72164.1"/>
    <property type="molecule type" value="Genomic_DNA"/>
</dbReference>
<dbReference type="Pfam" id="PF03099">
    <property type="entry name" value="BPL_LplA_LipB"/>
    <property type="match status" value="1"/>
</dbReference>
<evidence type="ECO:0000256" key="1">
    <source>
        <dbReference type="ARBA" id="ARBA00022598"/>
    </source>
</evidence>
<dbReference type="PANTHER" id="PTHR12835">
    <property type="entry name" value="BIOTIN PROTEIN LIGASE"/>
    <property type="match status" value="1"/>
</dbReference>
<dbReference type="NCBIfam" id="TIGR00121">
    <property type="entry name" value="birA_ligase"/>
    <property type="match status" value="1"/>
</dbReference>
<dbReference type="STRING" id="33007.HMPREF3198_00598"/>
<accession>A0A2I1IM08</accession>
<dbReference type="PROSITE" id="PS51733">
    <property type="entry name" value="BPL_LPL_CATALYTIC"/>
    <property type="match status" value="1"/>
</dbReference>
<comment type="caution">
    <text evidence="5">The sequence shown here is derived from an EMBL/GenBank/DDBJ whole genome shotgun (WGS) entry which is preliminary data.</text>
</comment>
<proteinExistence type="predicted"/>
<dbReference type="GO" id="GO:0004077">
    <property type="term" value="F:biotin--[biotin carboxyl-carrier protein] ligase activity"/>
    <property type="evidence" value="ECO:0007669"/>
    <property type="project" value="UniProtKB-EC"/>
</dbReference>
<dbReference type="Gene3D" id="2.30.30.100">
    <property type="match status" value="1"/>
</dbReference>
<name>A0A2I1IM08_9ACTO</name>
<keyword evidence="1 5" id="KW-0436">Ligase</keyword>
<keyword evidence="2" id="KW-0092">Biotin</keyword>
<dbReference type="EC" id="6.3.4.15" evidence="3"/>
<gene>
    <name evidence="5" type="ORF">CYJ19_08170</name>
</gene>
<reference evidence="5 6" key="1">
    <citation type="submission" date="2017-12" db="EMBL/GenBank/DDBJ databases">
        <title>Phylogenetic diversity of female urinary microbiome.</title>
        <authorList>
            <person name="Thomas-White K."/>
            <person name="Wolfe A.J."/>
        </authorList>
    </citation>
    <scope>NUCLEOTIDE SEQUENCE [LARGE SCALE GENOMIC DNA]</scope>
    <source>
        <strain evidence="5 6">UMB0402</strain>
    </source>
</reference>
<evidence type="ECO:0000313" key="5">
    <source>
        <dbReference type="EMBL" id="PKY72164.1"/>
    </source>
</evidence>
<dbReference type="InterPro" id="IPR003142">
    <property type="entry name" value="BPL_C"/>
</dbReference>
<evidence type="ECO:0000259" key="4">
    <source>
        <dbReference type="PROSITE" id="PS51733"/>
    </source>
</evidence>
<dbReference type="Gene3D" id="3.30.930.10">
    <property type="entry name" value="Bira Bifunctional Protein, Domain 2"/>
    <property type="match status" value="1"/>
</dbReference>
<sequence>MSSQITFLPEVTSTNDVVAELIEAGAHPFDMVVAASQTAGRGRSGRSWECRAGSGLLATTYLHLPSYEVEDYGWVTLLAGVAAKKAVASFGLQVSLKWPNDLLIGQAKCGGILTELHAPGQFIVGVGINLTEAPKIDRPTACLSQLGTAPSPQEAARALKAQLEAVFTKVAPGAEALALYRANAVFDVPVRVHVPGGEIISGVAKDVDITGALILETDGRERVITCGDADVVKGA</sequence>
<dbReference type="GO" id="GO:0005737">
    <property type="term" value="C:cytoplasm"/>
    <property type="evidence" value="ECO:0007669"/>
    <property type="project" value="TreeGrafter"/>
</dbReference>
<evidence type="ECO:0000313" key="6">
    <source>
        <dbReference type="Proteomes" id="UP000235122"/>
    </source>
</evidence>
<dbReference type="AlphaFoldDB" id="A0A2I1IM08"/>